<dbReference type="AlphaFoldDB" id="A0AAN7UXQ7"/>
<evidence type="ECO:0000313" key="2">
    <source>
        <dbReference type="EMBL" id="KAK5634346.1"/>
    </source>
</evidence>
<dbReference type="Proteomes" id="UP001305414">
    <property type="component" value="Unassembled WGS sequence"/>
</dbReference>
<accession>A0AAN7UXQ7</accession>
<keyword evidence="3" id="KW-1185">Reference proteome</keyword>
<evidence type="ECO:0000313" key="3">
    <source>
        <dbReference type="Proteomes" id="UP001305414"/>
    </source>
</evidence>
<reference evidence="2 3" key="1">
    <citation type="submission" date="2023-10" db="EMBL/GenBank/DDBJ databases">
        <title>Draft genome sequence of Xylaria bambusicola isolate GMP-LS, the root and basal stem rot pathogen of sugarcane in Indonesia.</title>
        <authorList>
            <person name="Selvaraj P."/>
            <person name="Muralishankar V."/>
            <person name="Muruganantham S."/>
            <person name="Sp S."/>
            <person name="Haryani S."/>
            <person name="Lau K.J.X."/>
            <person name="Naqvi N.I."/>
        </authorList>
    </citation>
    <scope>NUCLEOTIDE SEQUENCE [LARGE SCALE GENOMIC DNA]</scope>
    <source>
        <strain evidence="2">GMP-LS</strain>
    </source>
</reference>
<feature type="domain" description="Azaphilone pigments biosynthesis cluster protein L N-terminal" evidence="1">
    <location>
        <begin position="1"/>
        <end position="197"/>
    </location>
</feature>
<dbReference type="InterPro" id="IPR031348">
    <property type="entry name" value="PigL_N"/>
</dbReference>
<dbReference type="EMBL" id="JAWHQM010000040">
    <property type="protein sequence ID" value="KAK5634346.1"/>
    <property type="molecule type" value="Genomic_DNA"/>
</dbReference>
<sequence>MEPLSITTGVVSITAVALQSSRTAYGFVSGLGEAPQSIARSKASLHGTQEALSALLGLLESESHEATNAVLQSIPLKETLEATKGLCDQFTDTIKSYTPHSKEGNFSTRDRFTVAFHESTIVRLSGELARCQRTISIVMNSINLILTTRTANEVGQLTSRFEAQERALLELDSDLHRELSSSASEAHTTSHEDEEVQLTATLRKACQEALSATKAKHEGQTFGNMSIDGESYGMQGIVGKPQNSIDQSFESMTATNKSRAFQGQMDAASFAAMFDR</sequence>
<proteinExistence type="predicted"/>
<organism evidence="2 3">
    <name type="scientific">Xylaria bambusicola</name>
    <dbReference type="NCBI Taxonomy" id="326684"/>
    <lineage>
        <taxon>Eukaryota</taxon>
        <taxon>Fungi</taxon>
        <taxon>Dikarya</taxon>
        <taxon>Ascomycota</taxon>
        <taxon>Pezizomycotina</taxon>
        <taxon>Sordariomycetes</taxon>
        <taxon>Xylariomycetidae</taxon>
        <taxon>Xylariales</taxon>
        <taxon>Xylariaceae</taxon>
        <taxon>Xylaria</taxon>
    </lineage>
</organism>
<dbReference type="Pfam" id="PF17111">
    <property type="entry name" value="PigL_N"/>
    <property type="match status" value="1"/>
</dbReference>
<evidence type="ECO:0000259" key="1">
    <source>
        <dbReference type="Pfam" id="PF17111"/>
    </source>
</evidence>
<gene>
    <name evidence="2" type="ORF">RRF57_010060</name>
</gene>
<name>A0AAN7UXQ7_9PEZI</name>
<comment type="caution">
    <text evidence="2">The sequence shown here is derived from an EMBL/GenBank/DDBJ whole genome shotgun (WGS) entry which is preliminary data.</text>
</comment>
<protein>
    <recommendedName>
        <fullName evidence="1">Azaphilone pigments biosynthesis cluster protein L N-terminal domain-containing protein</fullName>
    </recommendedName>
</protein>